<dbReference type="EMBL" id="JAWWNJ010000016">
    <property type="protein sequence ID" value="KAK7039868.1"/>
    <property type="molecule type" value="Genomic_DNA"/>
</dbReference>
<feature type="signal peptide" evidence="1">
    <location>
        <begin position="1"/>
        <end position="20"/>
    </location>
</feature>
<reference evidence="2 3" key="1">
    <citation type="journal article" date="2024" name="J Genomics">
        <title>Draft genome sequencing and assembly of Favolaschia claudopus CIRM-BRFM 2984 isolated from oak limbs.</title>
        <authorList>
            <person name="Navarro D."/>
            <person name="Drula E."/>
            <person name="Chaduli D."/>
            <person name="Cazenave R."/>
            <person name="Ahrendt S."/>
            <person name="Wang J."/>
            <person name="Lipzen A."/>
            <person name="Daum C."/>
            <person name="Barry K."/>
            <person name="Grigoriev I.V."/>
            <person name="Favel A."/>
            <person name="Rosso M.N."/>
            <person name="Martin F."/>
        </authorList>
    </citation>
    <scope>NUCLEOTIDE SEQUENCE [LARGE SCALE GENOMIC DNA]</scope>
    <source>
        <strain evidence="2 3">CIRM-BRFM 2984</strain>
    </source>
</reference>
<evidence type="ECO:0000313" key="2">
    <source>
        <dbReference type="EMBL" id="KAK7039868.1"/>
    </source>
</evidence>
<feature type="chain" id="PRO_5043676350" evidence="1">
    <location>
        <begin position="21"/>
        <end position="160"/>
    </location>
</feature>
<dbReference type="InterPro" id="IPR032710">
    <property type="entry name" value="NTF2-like_dom_sf"/>
</dbReference>
<protein>
    <submittedName>
        <fullName evidence="2">Snoal-like polyketide cyclase family protein</fullName>
    </submittedName>
</protein>
<dbReference type="SUPFAM" id="SSF54427">
    <property type="entry name" value="NTF2-like"/>
    <property type="match status" value="1"/>
</dbReference>
<evidence type="ECO:0000313" key="3">
    <source>
        <dbReference type="Proteomes" id="UP001362999"/>
    </source>
</evidence>
<evidence type="ECO:0000256" key="1">
    <source>
        <dbReference type="SAM" id="SignalP"/>
    </source>
</evidence>
<sequence>MRFTHTFFAALLACVASVSSQTTDQPQPAPCVVRRASHHQQEKIFEDLVENFYRTKNFTRAYTHMAADLIQHNPSVLDGFNASFTAVVGLIGDPSVKVQVLRTAFSTPYGWVHSRIDGFGGAERPSAVVDIFRFNGTCVQEHWDVIQEMPAESVNPHPLF</sequence>
<comment type="caution">
    <text evidence="2">The sequence shown here is derived from an EMBL/GenBank/DDBJ whole genome shotgun (WGS) entry which is preliminary data.</text>
</comment>
<organism evidence="2 3">
    <name type="scientific">Favolaschia claudopus</name>
    <dbReference type="NCBI Taxonomy" id="2862362"/>
    <lineage>
        <taxon>Eukaryota</taxon>
        <taxon>Fungi</taxon>
        <taxon>Dikarya</taxon>
        <taxon>Basidiomycota</taxon>
        <taxon>Agaricomycotina</taxon>
        <taxon>Agaricomycetes</taxon>
        <taxon>Agaricomycetidae</taxon>
        <taxon>Agaricales</taxon>
        <taxon>Marasmiineae</taxon>
        <taxon>Mycenaceae</taxon>
        <taxon>Favolaschia</taxon>
    </lineage>
</organism>
<keyword evidence="1" id="KW-0732">Signal</keyword>
<dbReference type="Proteomes" id="UP001362999">
    <property type="component" value="Unassembled WGS sequence"/>
</dbReference>
<keyword evidence="3" id="KW-1185">Reference proteome</keyword>
<name>A0AAW0CLN4_9AGAR</name>
<dbReference type="Gene3D" id="3.10.450.50">
    <property type="match status" value="1"/>
</dbReference>
<accession>A0AAW0CLN4</accession>
<dbReference type="AlphaFoldDB" id="A0AAW0CLN4"/>
<gene>
    <name evidence="2" type="ORF">R3P38DRAFT_2902237</name>
</gene>
<proteinExistence type="predicted"/>